<evidence type="ECO:0000259" key="8">
    <source>
        <dbReference type="Pfam" id="PF21478"/>
    </source>
</evidence>
<comment type="catalytic activity">
    <reaction evidence="5">
        <text>N(6)-[(R)-lipoyl]-L-lysyl-[glycine-cleavage complex H protein] + glycine + H(+) = N(6)-[(R)-S(8)-aminomethyldihydrolipoyl]-L-lysyl-[glycine-cleavage complex H protein] + CO2</text>
        <dbReference type="Rhea" id="RHEA:24304"/>
        <dbReference type="Rhea" id="RHEA-COMP:10494"/>
        <dbReference type="Rhea" id="RHEA-COMP:10495"/>
        <dbReference type="ChEBI" id="CHEBI:15378"/>
        <dbReference type="ChEBI" id="CHEBI:16526"/>
        <dbReference type="ChEBI" id="CHEBI:57305"/>
        <dbReference type="ChEBI" id="CHEBI:83099"/>
        <dbReference type="ChEBI" id="CHEBI:83143"/>
        <dbReference type="EC" id="1.4.4.2"/>
    </reaction>
</comment>
<dbReference type="InterPro" id="IPR049316">
    <property type="entry name" value="GDC-P_C"/>
</dbReference>
<sequence length="945" mass="102448">MFARKAAAGRLVRPFVQTQFRSGISRYDSAAYIGSAALESRHLTSSAPLASPAEFPDASARDKLYPLLVPPSNTFSRRHVGPTSDDVTKMISKLSPPAKSIDDFIAQVVPPEVLMASRELLIKSASADGQKTASLRELDVAANAAAMAARNKTPTSFIGAGYHATTTPAPIARDVLQNPAWYTSYTPYQPEISQGRLQSLLNYQTMVSDLTGLPISNASLLDEGTAAAEAMTLSVNVLPGSRSRRPNKTFVVSDLVHPQTISVLKSRAQGQGINLKIVDLAAETAISDIKALDKDLLGVLVQYPDTKGGVCDFRALSEAVHATGGLVAAATDLLALTVLTPPGEWGADVVFGTAQRFGVPLGNGGPHAAFFAVTEAHKRRMPGRLVGVSRDRLGNRALRLALQTREQHIRREKATSNVCTAQALLANMAAFYAIYHGPQGLKTQAETTIGLARLVQFVADHYGLNSIKNTSDPEGRVFFDTVVLNCGDKAAKVLDTAVEYGCNLRDFGNGQVGSCTMKLNAATEMSLISLPGFSQLHPYAKEDQKEGFKVFVRELEEQLTTITSMDGVSLQPNSGAQGEFAGLRAIHRYHEENGGKKRMRVVPIKCDTTTGNLDIADLEAKCKKHADELGCIMITYPSTFGIFEPDVRKACDLVHAYGGQVYMDGANMNAQIGLTSPGEIGADVCHLNLHKTFCIPHGGGGPGVGPICVKKHLIPYLPGMSPEAAEPMVSSAPYGSASILPITWSYNHMMGTEGLQRATQVSLLNANYLLSQLSPHYPIVYTNKNGRCAHEFIIDARPFEKTAGIAAIDIAKRLQDYGFHAPTMSWPVPNTLMIEPTESESKEELDRFIEAMIFIRGEIREIEEGHQPREANVMRNAPHPQCDIINGDGDGKWERPYSREKAAYPLPWLREKKFWPSVGRLDDTYGDLNLFCTCPPVVDTTSEAV</sequence>
<dbReference type="InterPro" id="IPR049315">
    <property type="entry name" value="GDC-P_N"/>
</dbReference>
<dbReference type="OrthoDB" id="6537869at2759"/>
<evidence type="ECO:0000313" key="9">
    <source>
        <dbReference type="EMBL" id="KKF96027.1"/>
    </source>
</evidence>
<dbReference type="Gene3D" id="3.40.640.10">
    <property type="entry name" value="Type I PLP-dependent aspartate aminotransferase-like (Major domain)"/>
    <property type="match status" value="2"/>
</dbReference>
<dbReference type="GO" id="GO:0016594">
    <property type="term" value="F:glycine binding"/>
    <property type="evidence" value="ECO:0007669"/>
    <property type="project" value="TreeGrafter"/>
</dbReference>
<feature type="domain" description="Glycine cleavage system P-protein N-terminal" evidence="7">
    <location>
        <begin position="600"/>
        <end position="719"/>
    </location>
</feature>
<comment type="caution">
    <text evidence="9">The sequence shown here is derived from an EMBL/GenBank/DDBJ whole genome shotgun (WGS) entry which is preliminary data.</text>
</comment>
<reference evidence="9 10" key="1">
    <citation type="submission" date="2015-04" db="EMBL/GenBank/DDBJ databases">
        <title>Genome sequence of Ceratocystis platani, a major pathogen of plane trees.</title>
        <authorList>
            <person name="Belbahri L."/>
        </authorList>
    </citation>
    <scope>NUCLEOTIDE SEQUENCE [LARGE SCALE GENOMIC DNA]</scope>
    <source>
        <strain evidence="9 10">CFO</strain>
    </source>
</reference>
<evidence type="ECO:0000256" key="4">
    <source>
        <dbReference type="ARBA" id="ARBA00023002"/>
    </source>
</evidence>
<evidence type="ECO:0000256" key="3">
    <source>
        <dbReference type="ARBA" id="ARBA00022898"/>
    </source>
</evidence>
<dbReference type="InterPro" id="IPR015422">
    <property type="entry name" value="PyrdxlP-dep_Trfase_small"/>
</dbReference>
<dbReference type="InterPro" id="IPR015424">
    <property type="entry name" value="PyrdxlP-dep_Trfase"/>
</dbReference>
<gene>
    <name evidence="9" type="primary">gcv2</name>
    <name evidence="9" type="ORF">CFO_g1616</name>
</gene>
<dbReference type="GO" id="GO:0005739">
    <property type="term" value="C:mitochondrion"/>
    <property type="evidence" value="ECO:0007669"/>
    <property type="project" value="TreeGrafter"/>
</dbReference>
<dbReference type="InterPro" id="IPR020581">
    <property type="entry name" value="GDC_P"/>
</dbReference>
<protein>
    <recommendedName>
        <fullName evidence="2">glycine dehydrogenase (aminomethyl-transferring)</fullName>
        <ecNumber evidence="2">1.4.4.2</ecNumber>
    </recommendedName>
    <alternativeName>
        <fullName evidence="6">Glycine cleavage system P protein</fullName>
    </alternativeName>
</protein>
<dbReference type="EC" id="1.4.4.2" evidence="2"/>
<evidence type="ECO:0000259" key="7">
    <source>
        <dbReference type="Pfam" id="PF02347"/>
    </source>
</evidence>
<organism evidence="9 10">
    <name type="scientific">Ceratocystis fimbriata f. sp. platani</name>
    <dbReference type="NCBI Taxonomy" id="88771"/>
    <lineage>
        <taxon>Eukaryota</taxon>
        <taxon>Fungi</taxon>
        <taxon>Dikarya</taxon>
        <taxon>Ascomycota</taxon>
        <taxon>Pezizomycotina</taxon>
        <taxon>Sordariomycetes</taxon>
        <taxon>Hypocreomycetidae</taxon>
        <taxon>Microascales</taxon>
        <taxon>Ceratocystidaceae</taxon>
        <taxon>Ceratocystis</taxon>
    </lineage>
</organism>
<dbReference type="GO" id="GO:0005960">
    <property type="term" value="C:glycine cleavage complex"/>
    <property type="evidence" value="ECO:0007669"/>
    <property type="project" value="TreeGrafter"/>
</dbReference>
<dbReference type="PANTHER" id="PTHR11773:SF1">
    <property type="entry name" value="GLYCINE DEHYDROGENASE (DECARBOXYLATING), MITOCHONDRIAL"/>
    <property type="match status" value="1"/>
</dbReference>
<evidence type="ECO:0000256" key="5">
    <source>
        <dbReference type="ARBA" id="ARBA00049026"/>
    </source>
</evidence>
<evidence type="ECO:0000256" key="6">
    <source>
        <dbReference type="ARBA" id="ARBA00082072"/>
    </source>
</evidence>
<dbReference type="GO" id="GO:0030170">
    <property type="term" value="F:pyridoxal phosphate binding"/>
    <property type="evidence" value="ECO:0007669"/>
    <property type="project" value="TreeGrafter"/>
</dbReference>
<feature type="domain" description="Glycine dehydrogenase C-terminal" evidence="8">
    <location>
        <begin position="758"/>
        <end position="879"/>
    </location>
</feature>
<dbReference type="PANTHER" id="PTHR11773">
    <property type="entry name" value="GLYCINE DEHYDROGENASE, DECARBOXYLATING"/>
    <property type="match status" value="1"/>
</dbReference>
<dbReference type="EMBL" id="LBBL01000066">
    <property type="protein sequence ID" value="KKF96027.1"/>
    <property type="molecule type" value="Genomic_DNA"/>
</dbReference>
<keyword evidence="10" id="KW-1185">Reference proteome</keyword>
<dbReference type="FunFam" id="3.90.1150.10:FF:000007">
    <property type="entry name" value="Glycine dehydrogenase (decarboxylating), mitochondrial"/>
    <property type="match status" value="1"/>
</dbReference>
<dbReference type="Proteomes" id="UP000034841">
    <property type="component" value="Unassembled WGS sequence"/>
</dbReference>
<evidence type="ECO:0000256" key="2">
    <source>
        <dbReference type="ARBA" id="ARBA00012134"/>
    </source>
</evidence>
<evidence type="ECO:0000256" key="1">
    <source>
        <dbReference type="ARBA" id="ARBA00001933"/>
    </source>
</evidence>
<dbReference type="CDD" id="cd00613">
    <property type="entry name" value="GDC-P"/>
    <property type="match status" value="1"/>
</dbReference>
<comment type="cofactor">
    <cofactor evidence="1">
        <name>pyridoxal 5'-phosphate</name>
        <dbReference type="ChEBI" id="CHEBI:597326"/>
    </cofactor>
</comment>
<evidence type="ECO:0000313" key="10">
    <source>
        <dbReference type="Proteomes" id="UP000034841"/>
    </source>
</evidence>
<dbReference type="SUPFAM" id="SSF53383">
    <property type="entry name" value="PLP-dependent transferases"/>
    <property type="match status" value="2"/>
</dbReference>
<keyword evidence="3" id="KW-0663">Pyridoxal phosphate</keyword>
<dbReference type="GO" id="GO:0004375">
    <property type="term" value="F:glycine dehydrogenase (decarboxylating) activity"/>
    <property type="evidence" value="ECO:0007669"/>
    <property type="project" value="UniProtKB-EC"/>
</dbReference>
<feature type="domain" description="Glycine cleavage system P-protein N-terminal" evidence="7">
    <location>
        <begin position="77"/>
        <end position="513"/>
    </location>
</feature>
<dbReference type="InterPro" id="IPR015421">
    <property type="entry name" value="PyrdxlP-dep_Trfase_major"/>
</dbReference>
<dbReference type="FunFam" id="3.40.640.10:FF:000005">
    <property type="entry name" value="Glycine dehydrogenase (decarboxylating), mitochondrial"/>
    <property type="match status" value="1"/>
</dbReference>
<name>A0A0F8CZL8_CERFI</name>
<dbReference type="AlphaFoldDB" id="A0A0F8CZL8"/>
<dbReference type="Pfam" id="PF02347">
    <property type="entry name" value="GDC-P"/>
    <property type="match status" value="2"/>
</dbReference>
<dbReference type="Gene3D" id="3.90.1150.10">
    <property type="entry name" value="Aspartate Aminotransferase, domain 1"/>
    <property type="match status" value="2"/>
</dbReference>
<accession>A0A0F8CZL8</accession>
<dbReference type="GO" id="GO:0019464">
    <property type="term" value="P:glycine decarboxylation via glycine cleavage system"/>
    <property type="evidence" value="ECO:0007669"/>
    <property type="project" value="TreeGrafter"/>
</dbReference>
<proteinExistence type="predicted"/>
<keyword evidence="4 9" id="KW-0560">Oxidoreductase</keyword>
<dbReference type="Pfam" id="PF21478">
    <property type="entry name" value="GcvP2_C"/>
    <property type="match status" value="1"/>
</dbReference>